<keyword evidence="3" id="KW-0732">Signal</keyword>
<dbReference type="InterPro" id="IPR042350">
    <property type="entry name" value="ATRAID"/>
</dbReference>
<organism evidence="5 6">
    <name type="scientific">Nephila pilipes</name>
    <name type="common">Giant wood spider</name>
    <name type="synonym">Nephila maculata</name>
    <dbReference type="NCBI Taxonomy" id="299642"/>
    <lineage>
        <taxon>Eukaryota</taxon>
        <taxon>Metazoa</taxon>
        <taxon>Ecdysozoa</taxon>
        <taxon>Arthropoda</taxon>
        <taxon>Chelicerata</taxon>
        <taxon>Arachnida</taxon>
        <taxon>Araneae</taxon>
        <taxon>Araneomorphae</taxon>
        <taxon>Entelegynae</taxon>
        <taxon>Araneoidea</taxon>
        <taxon>Nephilidae</taxon>
        <taxon>Nephila</taxon>
    </lineage>
</organism>
<evidence type="ECO:0000256" key="2">
    <source>
        <dbReference type="SAM" id="Phobius"/>
    </source>
</evidence>
<feature type="domain" description="EGF-like" evidence="4">
    <location>
        <begin position="139"/>
        <end position="180"/>
    </location>
</feature>
<keyword evidence="2" id="KW-0812">Transmembrane</keyword>
<dbReference type="OrthoDB" id="9989713at2759"/>
<feature type="chain" id="PRO_5036452223" description="EGF-like domain-containing protein" evidence="3">
    <location>
        <begin position="18"/>
        <end position="219"/>
    </location>
</feature>
<keyword evidence="2" id="KW-0472">Membrane</keyword>
<dbReference type="Proteomes" id="UP000887013">
    <property type="component" value="Unassembled WGS sequence"/>
</dbReference>
<evidence type="ECO:0000313" key="6">
    <source>
        <dbReference type="Proteomes" id="UP000887013"/>
    </source>
</evidence>
<dbReference type="AlphaFoldDB" id="A0A8X6PMP9"/>
<evidence type="ECO:0000256" key="3">
    <source>
        <dbReference type="SAM" id="SignalP"/>
    </source>
</evidence>
<keyword evidence="1" id="KW-1015">Disulfide bond</keyword>
<evidence type="ECO:0000313" key="5">
    <source>
        <dbReference type="EMBL" id="GFT72090.1"/>
    </source>
</evidence>
<feature type="signal peptide" evidence="3">
    <location>
        <begin position="1"/>
        <end position="17"/>
    </location>
</feature>
<keyword evidence="1" id="KW-0245">EGF-like domain</keyword>
<sequence>MILIILFLSLSIYSASAQNDCPVQYTCNNTMFNESEVENYCKEHDSLMNGRCCISNTTIIGVDLRFCGVTQLNITQPVFSQVEILDLRDNEYEKLTPEELVNLLELNYLYLPQHIPCPGGHSAWNITNKDHNMTSCFNQLNPCESLNISCGEPDNAKCHHLGPGTAKCICNPEHFGYKCLNDGEFPVTIFTSSVIGPTIVLSIALWFIQGRDAYRSINI</sequence>
<keyword evidence="2" id="KW-1133">Transmembrane helix</keyword>
<proteinExistence type="predicted"/>
<dbReference type="PROSITE" id="PS00022">
    <property type="entry name" value="EGF_1"/>
    <property type="match status" value="1"/>
</dbReference>
<dbReference type="PANTHER" id="PTHR15926">
    <property type="entry name" value="ALL-TRANS RETINOIC ACID-INDUCED DIFFERENTIATION FACTOR"/>
    <property type="match status" value="1"/>
</dbReference>
<dbReference type="InterPro" id="IPR000742">
    <property type="entry name" value="EGF"/>
</dbReference>
<reference evidence="5" key="1">
    <citation type="submission" date="2020-08" db="EMBL/GenBank/DDBJ databases">
        <title>Multicomponent nature underlies the extraordinary mechanical properties of spider dragline silk.</title>
        <authorList>
            <person name="Kono N."/>
            <person name="Nakamura H."/>
            <person name="Mori M."/>
            <person name="Yoshida Y."/>
            <person name="Ohtoshi R."/>
            <person name="Malay A.D."/>
            <person name="Moran D.A.P."/>
            <person name="Tomita M."/>
            <person name="Numata K."/>
            <person name="Arakawa K."/>
        </authorList>
    </citation>
    <scope>NUCLEOTIDE SEQUENCE</scope>
</reference>
<evidence type="ECO:0000259" key="4">
    <source>
        <dbReference type="PROSITE" id="PS50026"/>
    </source>
</evidence>
<feature type="transmembrane region" description="Helical" evidence="2">
    <location>
        <begin position="187"/>
        <end position="208"/>
    </location>
</feature>
<dbReference type="PANTHER" id="PTHR15926:SF1">
    <property type="entry name" value="ALL-TRANS RETINOIC ACID-INDUCED DIFFERENTIATION FACTOR"/>
    <property type="match status" value="1"/>
</dbReference>
<name>A0A8X6PMP9_NEPPI</name>
<accession>A0A8X6PMP9</accession>
<feature type="disulfide bond" evidence="1">
    <location>
        <begin position="170"/>
        <end position="179"/>
    </location>
</feature>
<gene>
    <name evidence="5" type="ORF">NPIL_281961</name>
</gene>
<dbReference type="EMBL" id="BMAW01116778">
    <property type="protein sequence ID" value="GFT72090.1"/>
    <property type="molecule type" value="Genomic_DNA"/>
</dbReference>
<protein>
    <recommendedName>
        <fullName evidence="4">EGF-like domain-containing protein</fullName>
    </recommendedName>
</protein>
<evidence type="ECO:0000256" key="1">
    <source>
        <dbReference type="PROSITE-ProRule" id="PRU00076"/>
    </source>
</evidence>
<comment type="caution">
    <text evidence="1">Lacks conserved residue(s) required for the propagation of feature annotation.</text>
</comment>
<comment type="caution">
    <text evidence="5">The sequence shown here is derived from an EMBL/GenBank/DDBJ whole genome shotgun (WGS) entry which is preliminary data.</text>
</comment>
<keyword evidence="6" id="KW-1185">Reference proteome</keyword>
<dbReference type="SUPFAM" id="SSF52058">
    <property type="entry name" value="L domain-like"/>
    <property type="match status" value="1"/>
</dbReference>
<dbReference type="PROSITE" id="PS50026">
    <property type="entry name" value="EGF_3"/>
    <property type="match status" value="1"/>
</dbReference>